<feature type="transmembrane region" description="Helical" evidence="1">
    <location>
        <begin position="20"/>
        <end position="41"/>
    </location>
</feature>
<organism evidence="2 3">
    <name type="scientific">Cupriavidus yeoncheonensis</name>
    <dbReference type="NCBI Taxonomy" id="1462994"/>
    <lineage>
        <taxon>Bacteria</taxon>
        <taxon>Pseudomonadati</taxon>
        <taxon>Pseudomonadota</taxon>
        <taxon>Betaproteobacteria</taxon>
        <taxon>Burkholderiales</taxon>
        <taxon>Burkholderiaceae</taxon>
        <taxon>Cupriavidus</taxon>
    </lineage>
</organism>
<keyword evidence="1" id="KW-0812">Transmembrane</keyword>
<keyword evidence="1" id="KW-1133">Transmembrane helix</keyword>
<name>A0A916NDH7_9BURK</name>
<proteinExistence type="predicted"/>
<dbReference type="EMBL" id="CAJPUY010000007">
    <property type="protein sequence ID" value="CAG2140182.1"/>
    <property type="molecule type" value="Genomic_DNA"/>
</dbReference>
<dbReference type="Pfam" id="PF04964">
    <property type="entry name" value="Flp_Fap"/>
    <property type="match status" value="1"/>
</dbReference>
<evidence type="ECO:0000313" key="3">
    <source>
        <dbReference type="Proteomes" id="UP000672934"/>
    </source>
</evidence>
<evidence type="ECO:0000256" key="1">
    <source>
        <dbReference type="SAM" id="Phobius"/>
    </source>
</evidence>
<evidence type="ECO:0008006" key="4">
    <source>
        <dbReference type="Google" id="ProtNLM"/>
    </source>
</evidence>
<accession>A0A916NDH7</accession>
<comment type="caution">
    <text evidence="2">The sequence shown here is derived from an EMBL/GenBank/DDBJ whole genome shotgun (WGS) entry which is preliminary data.</text>
</comment>
<dbReference type="InterPro" id="IPR007047">
    <property type="entry name" value="Flp_Fap"/>
</dbReference>
<dbReference type="RefSeq" id="WP_211947207.1">
    <property type="nucleotide sequence ID" value="NZ_CAJPUY010000007.1"/>
</dbReference>
<protein>
    <recommendedName>
        <fullName evidence="4">Flp family type IVb pilin</fullName>
    </recommendedName>
</protein>
<dbReference type="Proteomes" id="UP000672934">
    <property type="component" value="Unassembled WGS sequence"/>
</dbReference>
<keyword evidence="1" id="KW-0472">Membrane</keyword>
<reference evidence="2" key="1">
    <citation type="submission" date="2021-03" db="EMBL/GenBank/DDBJ databases">
        <authorList>
            <person name="Peeters C."/>
        </authorList>
    </citation>
    <scope>NUCLEOTIDE SEQUENCE</scope>
    <source>
        <strain evidence="2">LMG 31506</strain>
    </source>
</reference>
<gene>
    <name evidence="2" type="ORF">LMG31506_02222</name>
</gene>
<keyword evidence="3" id="KW-1185">Reference proteome</keyword>
<dbReference type="AlphaFoldDB" id="A0A916NDH7"/>
<sequence length="58" mass="6219">METITRSMKQFIHDEDGVTAIEYGLIACLIAVAIIAAVTSVGSSLNNVFNYIGSQLKT</sequence>
<evidence type="ECO:0000313" key="2">
    <source>
        <dbReference type="EMBL" id="CAG2140182.1"/>
    </source>
</evidence>